<feature type="signal peptide" evidence="2">
    <location>
        <begin position="1"/>
        <end position="26"/>
    </location>
</feature>
<gene>
    <name evidence="3" type="ORF">GCM10011584_14760</name>
</gene>
<accession>A0ABQ2N8A6</accession>
<evidence type="ECO:0000313" key="3">
    <source>
        <dbReference type="EMBL" id="GGO88246.1"/>
    </source>
</evidence>
<feature type="chain" id="PRO_5045595549" evidence="2">
    <location>
        <begin position="27"/>
        <end position="219"/>
    </location>
</feature>
<evidence type="ECO:0000313" key="4">
    <source>
        <dbReference type="Proteomes" id="UP000655410"/>
    </source>
</evidence>
<protein>
    <submittedName>
        <fullName evidence="3">Uncharacterized protein</fullName>
    </submittedName>
</protein>
<comment type="caution">
    <text evidence="3">The sequence shown here is derived from an EMBL/GenBank/DDBJ whole genome shotgun (WGS) entry which is preliminary data.</text>
</comment>
<dbReference type="EMBL" id="BMNI01000003">
    <property type="protein sequence ID" value="GGO88246.1"/>
    <property type="molecule type" value="Genomic_DNA"/>
</dbReference>
<evidence type="ECO:0000256" key="1">
    <source>
        <dbReference type="SAM" id="MobiDB-lite"/>
    </source>
</evidence>
<reference evidence="4" key="1">
    <citation type="journal article" date="2019" name="Int. J. Syst. Evol. Microbiol.">
        <title>The Global Catalogue of Microorganisms (GCM) 10K type strain sequencing project: providing services to taxonomists for standard genome sequencing and annotation.</title>
        <authorList>
            <consortium name="The Broad Institute Genomics Platform"/>
            <consortium name="The Broad Institute Genome Sequencing Center for Infectious Disease"/>
            <person name="Wu L."/>
            <person name="Ma J."/>
        </authorList>
    </citation>
    <scope>NUCLEOTIDE SEQUENCE [LARGE SCALE GENOMIC DNA]</scope>
    <source>
        <strain evidence="4">CGMCC 4.7371</strain>
    </source>
</reference>
<sequence length="219" mass="24326">MNPLARLGATTGAVLLALSLASPAGAERYVHYDARGDVQVENCTYTEPTDPATDPSLDPEEDCTTSTDRTVREGDITKVVVRHSHYRVVLRTTFRELTRGTDFSVHLGSVRTNEHLHRDIFLMYTKGETELAMIRPNGEEAKCDISKTIDFADNYIEVRIPRHCLSRPRWVQAGVGQIRLNFTESPDGASMSSSIFVDDGLSPTVRDAGPVWSPRVHRG</sequence>
<keyword evidence="4" id="KW-1185">Reference proteome</keyword>
<name>A0ABQ2N8A6_9ACTN</name>
<evidence type="ECO:0000256" key="2">
    <source>
        <dbReference type="SAM" id="SignalP"/>
    </source>
</evidence>
<feature type="region of interest" description="Disordered" evidence="1">
    <location>
        <begin position="45"/>
        <end position="67"/>
    </location>
</feature>
<dbReference type="Proteomes" id="UP000655410">
    <property type="component" value="Unassembled WGS sequence"/>
</dbReference>
<organism evidence="3 4">
    <name type="scientific">Nocardioides phosphati</name>
    <dbReference type="NCBI Taxonomy" id="1867775"/>
    <lineage>
        <taxon>Bacteria</taxon>
        <taxon>Bacillati</taxon>
        <taxon>Actinomycetota</taxon>
        <taxon>Actinomycetes</taxon>
        <taxon>Propionibacteriales</taxon>
        <taxon>Nocardioidaceae</taxon>
        <taxon>Nocardioides</taxon>
    </lineage>
</organism>
<dbReference type="RefSeq" id="WP_188783378.1">
    <property type="nucleotide sequence ID" value="NZ_BMNI01000003.1"/>
</dbReference>
<keyword evidence="2" id="KW-0732">Signal</keyword>
<proteinExistence type="predicted"/>